<evidence type="ECO:0000259" key="10">
    <source>
        <dbReference type="Pfam" id="PF03895"/>
    </source>
</evidence>
<feature type="domain" description="Trimeric autotransporter adhesin YadA-like C-terminal membrane anchor" evidence="10">
    <location>
        <begin position="197"/>
        <end position="256"/>
    </location>
</feature>
<feature type="chain" id="PRO_5002965255" evidence="9">
    <location>
        <begin position="27"/>
        <end position="256"/>
    </location>
</feature>
<dbReference type="Pfam" id="PF03895">
    <property type="entry name" value="YadA_anchor"/>
    <property type="match status" value="1"/>
</dbReference>
<evidence type="ECO:0000256" key="5">
    <source>
        <dbReference type="ARBA" id="ARBA00022729"/>
    </source>
</evidence>
<keyword evidence="8" id="KW-0175">Coiled coil</keyword>
<feature type="coiled-coil region" evidence="8">
    <location>
        <begin position="25"/>
        <end position="59"/>
    </location>
</feature>
<dbReference type="InterPro" id="IPR005594">
    <property type="entry name" value="YadA_C"/>
</dbReference>
<dbReference type="EMBL" id="EU998937">
    <property type="protein sequence ID" value="ACM68709.1"/>
    <property type="molecule type" value="Genomic_DNA"/>
</dbReference>
<evidence type="ECO:0000256" key="3">
    <source>
        <dbReference type="ARBA" id="ARBA00022452"/>
    </source>
</evidence>
<name>C6FFS1_HAEIF</name>
<dbReference type="SUPFAM" id="SSF54523">
    <property type="entry name" value="Pili subunits"/>
    <property type="match status" value="1"/>
</dbReference>
<keyword evidence="5 9" id="KW-0732">Signal</keyword>
<evidence type="ECO:0000313" key="11">
    <source>
        <dbReference type="EMBL" id="ACM68709.1"/>
    </source>
</evidence>
<organism evidence="11">
    <name type="scientific">Haemophilus influenzae</name>
    <dbReference type="NCBI Taxonomy" id="727"/>
    <lineage>
        <taxon>Bacteria</taxon>
        <taxon>Pseudomonadati</taxon>
        <taxon>Pseudomonadota</taxon>
        <taxon>Gammaproteobacteria</taxon>
        <taxon>Pasteurellales</taxon>
        <taxon>Pasteurellaceae</taxon>
        <taxon>Haemophilus</taxon>
    </lineage>
</organism>
<sequence length="256" mass="27474">MKRNLLKQSVIAVLIGGTTVSNYALAQAQAQAQVKKDELSELKKQVKEMDAAIDGILDDNIAYEAEVDAKLDQHSAALGRHTNRLNNLKTIAEKAKGDSSEALDKIEALEEQNDEFLADITALEEGVDGLDDDITGIQDNISDIEDDINQNSADIATNTAAIATHTQRLDNLDNRVNNLNKDLKRGLAAQAALNGLFQPYNVGKLNLTAAVGGYKSQTAVAVGTGYRYNENIAAKAGVAFTHGGSATYNVGVNFEW</sequence>
<keyword evidence="4" id="KW-0812">Transmembrane</keyword>
<keyword evidence="7" id="KW-0998">Cell outer membrane</keyword>
<protein>
    <submittedName>
        <fullName evidence="11">Adhesion A</fullName>
    </submittedName>
</protein>
<accession>C6FFS1</accession>
<evidence type="ECO:0000256" key="1">
    <source>
        <dbReference type="ARBA" id="ARBA00004241"/>
    </source>
</evidence>
<evidence type="ECO:0000256" key="8">
    <source>
        <dbReference type="SAM" id="Coils"/>
    </source>
</evidence>
<dbReference type="InterPro" id="IPR045584">
    <property type="entry name" value="Pilin-like"/>
</dbReference>
<evidence type="ECO:0000256" key="7">
    <source>
        <dbReference type="ARBA" id="ARBA00023237"/>
    </source>
</evidence>
<dbReference type="GO" id="GO:0009986">
    <property type="term" value="C:cell surface"/>
    <property type="evidence" value="ECO:0007669"/>
    <property type="project" value="UniProtKB-SubCell"/>
</dbReference>
<dbReference type="GO" id="GO:0009279">
    <property type="term" value="C:cell outer membrane"/>
    <property type="evidence" value="ECO:0007669"/>
    <property type="project" value="UniProtKB-SubCell"/>
</dbReference>
<reference evidence="11" key="1">
    <citation type="journal article" date="2009" name="Cell. Microbiol.">
        <title>HadA is an atypical new multifunctional trimeric coiled-coil adhesin of Haemophilus influenzae biogroup aegyptius, which promotes entry into host cells.</title>
        <authorList>
            <person name="Serruto D."/>
            <person name="Spadafina T."/>
            <person name="Scarselli M."/>
            <person name="Bambini S."/>
            <person name="Comanducci M."/>
            <person name="Hohle S."/>
            <person name="Kilian M."/>
            <person name="Veiga E."/>
            <person name="Cossart P."/>
            <person name="Oggioni M.R."/>
            <person name="Savino S."/>
            <person name="Ferlenghi I."/>
            <person name="Taddei A.R."/>
            <person name="Rappuoli R."/>
            <person name="Pizza M."/>
            <person name="Masignani V."/>
            <person name="Arico B."/>
        </authorList>
    </citation>
    <scope>NUCLEOTIDE SEQUENCE</scope>
    <source>
        <strain evidence="11">F3031</strain>
    </source>
</reference>
<dbReference type="AlphaFoldDB" id="C6FFS1"/>
<feature type="coiled-coil region" evidence="8">
    <location>
        <begin position="162"/>
        <end position="189"/>
    </location>
</feature>
<dbReference type="SUPFAM" id="SSF57997">
    <property type="entry name" value="Tropomyosin"/>
    <property type="match status" value="1"/>
</dbReference>
<evidence type="ECO:0000256" key="2">
    <source>
        <dbReference type="ARBA" id="ARBA00004442"/>
    </source>
</evidence>
<gene>
    <name evidence="11" type="primary">hadA</name>
</gene>
<feature type="coiled-coil region" evidence="8">
    <location>
        <begin position="92"/>
        <end position="126"/>
    </location>
</feature>
<comment type="subcellular location">
    <subcellularLocation>
        <location evidence="2">Cell outer membrane</location>
    </subcellularLocation>
    <subcellularLocation>
        <location evidence="1">Cell surface</location>
    </subcellularLocation>
</comment>
<feature type="signal peptide" evidence="9">
    <location>
        <begin position="1"/>
        <end position="26"/>
    </location>
</feature>
<keyword evidence="6" id="KW-0472">Membrane</keyword>
<evidence type="ECO:0000256" key="9">
    <source>
        <dbReference type="SAM" id="SignalP"/>
    </source>
</evidence>
<dbReference type="Gene3D" id="3.30.1300.30">
    <property type="entry name" value="GSPII I/J protein-like"/>
    <property type="match status" value="1"/>
</dbReference>
<evidence type="ECO:0000256" key="6">
    <source>
        <dbReference type="ARBA" id="ARBA00023136"/>
    </source>
</evidence>
<dbReference type="Gene3D" id="1.20.5.340">
    <property type="match status" value="1"/>
</dbReference>
<keyword evidence="3" id="KW-1134">Transmembrane beta strand</keyword>
<evidence type="ECO:0000256" key="4">
    <source>
        <dbReference type="ARBA" id="ARBA00022692"/>
    </source>
</evidence>
<proteinExistence type="predicted"/>